<evidence type="ECO:0000313" key="2">
    <source>
        <dbReference type="EMBL" id="MBC3794975.1"/>
    </source>
</evidence>
<accession>A0ABR6WEJ3</accession>
<reference evidence="2 3" key="1">
    <citation type="submission" date="2019-06" db="EMBL/GenBank/DDBJ databases">
        <title>Spirosoma utsteinense sp. nov. isolated from Antarctic ice-free soils.</title>
        <authorList>
            <person name="Tahon G."/>
        </authorList>
    </citation>
    <scope>NUCLEOTIDE SEQUENCE [LARGE SCALE GENOMIC DNA]</scope>
    <source>
        <strain evidence="2 3">LMG 31447</strain>
    </source>
</reference>
<dbReference type="Proteomes" id="UP000700732">
    <property type="component" value="Unassembled WGS sequence"/>
</dbReference>
<keyword evidence="3" id="KW-1185">Reference proteome</keyword>
<evidence type="ECO:0000313" key="3">
    <source>
        <dbReference type="Proteomes" id="UP000700732"/>
    </source>
</evidence>
<dbReference type="EMBL" id="VFIA01000069">
    <property type="protein sequence ID" value="MBC3794975.1"/>
    <property type="molecule type" value="Genomic_DNA"/>
</dbReference>
<comment type="caution">
    <text evidence="2">The sequence shown here is derived from an EMBL/GenBank/DDBJ whole genome shotgun (WGS) entry which is preliminary data.</text>
</comment>
<gene>
    <name evidence="2" type="ORF">FH603_5507</name>
</gene>
<feature type="region of interest" description="Disordered" evidence="1">
    <location>
        <begin position="21"/>
        <end position="42"/>
    </location>
</feature>
<organism evidence="2 3">
    <name type="scientific">Spirosoma utsteinense</name>
    <dbReference type="NCBI Taxonomy" id="2585773"/>
    <lineage>
        <taxon>Bacteria</taxon>
        <taxon>Pseudomonadati</taxon>
        <taxon>Bacteroidota</taxon>
        <taxon>Cytophagia</taxon>
        <taxon>Cytophagales</taxon>
        <taxon>Cytophagaceae</taxon>
        <taxon>Spirosoma</taxon>
    </lineage>
</organism>
<dbReference type="RefSeq" id="WP_186742012.1">
    <property type="nucleotide sequence ID" value="NZ_VFIA01000069.1"/>
</dbReference>
<sequence length="88" mass="9963">MFLDYRDQMIDARFYRMFLSGKSKKGSSSGTKEKMVQETAREVEKNPDVLPIIEARNPSLARAIERISPKLKAIAEQDTREGDAQMAA</sequence>
<evidence type="ECO:0000256" key="1">
    <source>
        <dbReference type="SAM" id="MobiDB-lite"/>
    </source>
</evidence>
<proteinExistence type="predicted"/>
<name>A0ABR6WEJ3_9BACT</name>
<feature type="compositionally biased region" description="Basic and acidic residues" evidence="1">
    <location>
        <begin position="31"/>
        <end position="42"/>
    </location>
</feature>
<protein>
    <submittedName>
        <fullName evidence="2">Uncharacterized protein</fullName>
    </submittedName>
</protein>